<comment type="caution">
    <text evidence="2">The sequence shown here is derived from an EMBL/GenBank/DDBJ whole genome shotgun (WGS) entry which is preliminary data.</text>
</comment>
<proteinExistence type="predicted"/>
<accession>A0A5A5TYC0</accession>
<keyword evidence="1" id="KW-0812">Transmembrane</keyword>
<feature type="transmembrane region" description="Helical" evidence="1">
    <location>
        <begin position="53"/>
        <end position="77"/>
    </location>
</feature>
<evidence type="ECO:0000313" key="2">
    <source>
        <dbReference type="EMBL" id="GDZ83721.1"/>
    </source>
</evidence>
<name>A0A5A5TYC0_LEUCI</name>
<reference evidence="2 3" key="1">
    <citation type="submission" date="2019-04" db="EMBL/GenBank/DDBJ databases">
        <title>A pseudo-fructophilic Leuconostoc citreum strain F192-5 isolated from peel of satsuma mandarin: the first report for isolation and characterization of strain-dependent fructophilic-like characteristics.</title>
        <authorList>
            <person name="Maeno S."/>
            <person name="Tanizawa Y."/>
            <person name="Kajikawa A."/>
            <person name="Kanesaki Y."/>
            <person name="Kubota E."/>
            <person name="Arita M."/>
            <person name="Leon D."/>
            <person name="Endo A."/>
        </authorList>
    </citation>
    <scope>NUCLEOTIDE SEQUENCE [LARGE SCALE GENOMIC DNA]</scope>
    <source>
        <strain evidence="2 3">F192-5</strain>
    </source>
</reference>
<feature type="transmembrane region" description="Helical" evidence="1">
    <location>
        <begin position="29"/>
        <end position="47"/>
    </location>
</feature>
<dbReference type="EMBL" id="BJJW01000006">
    <property type="protein sequence ID" value="GDZ83721.1"/>
    <property type="molecule type" value="Genomic_DNA"/>
</dbReference>
<keyword evidence="1" id="KW-0472">Membrane</keyword>
<dbReference type="AlphaFoldDB" id="A0A5A5TYC0"/>
<keyword evidence="1" id="KW-1133">Transmembrane helix</keyword>
<protein>
    <recommendedName>
        <fullName evidence="4">PTS sugar transporter</fullName>
    </recommendedName>
</protein>
<gene>
    <name evidence="2" type="ORF">LCIT_09630</name>
</gene>
<organism evidence="2 3">
    <name type="scientific">Leuconostoc citreum</name>
    <dbReference type="NCBI Taxonomy" id="33964"/>
    <lineage>
        <taxon>Bacteria</taxon>
        <taxon>Bacillati</taxon>
        <taxon>Bacillota</taxon>
        <taxon>Bacilli</taxon>
        <taxon>Lactobacillales</taxon>
        <taxon>Lactobacillaceae</taxon>
        <taxon>Leuconostoc</taxon>
    </lineage>
</organism>
<evidence type="ECO:0008006" key="4">
    <source>
        <dbReference type="Google" id="ProtNLM"/>
    </source>
</evidence>
<dbReference type="RefSeq" id="WP_004899747.1">
    <property type="nucleotide sequence ID" value="NZ_BJJW01000006.1"/>
</dbReference>
<sequence>MVHNLQAIDKGYKNEIIFQRQMIRNLQRWQSFLSMIVGVGIVLTYLFRQHHLWLFVAGITCATVGLLLILAVGYAIYHGKKNLDKVIDQYAKINQVVSK</sequence>
<evidence type="ECO:0000313" key="3">
    <source>
        <dbReference type="Proteomes" id="UP000323274"/>
    </source>
</evidence>
<dbReference type="Proteomes" id="UP000323274">
    <property type="component" value="Unassembled WGS sequence"/>
</dbReference>
<evidence type="ECO:0000256" key="1">
    <source>
        <dbReference type="SAM" id="Phobius"/>
    </source>
</evidence>